<reference evidence="1" key="1">
    <citation type="journal article" date="2014" name="Front. Microbiol.">
        <title>High frequency of phylogenetically diverse reductive dehalogenase-homologous genes in deep subseafloor sedimentary metagenomes.</title>
        <authorList>
            <person name="Kawai M."/>
            <person name="Futagami T."/>
            <person name="Toyoda A."/>
            <person name="Takaki Y."/>
            <person name="Nishi S."/>
            <person name="Hori S."/>
            <person name="Arai W."/>
            <person name="Tsubouchi T."/>
            <person name="Morono Y."/>
            <person name="Uchiyama I."/>
            <person name="Ito T."/>
            <person name="Fujiyama A."/>
            <person name="Inagaki F."/>
            <person name="Takami H."/>
        </authorList>
    </citation>
    <scope>NUCLEOTIDE SEQUENCE</scope>
    <source>
        <strain evidence="1">Expedition CK06-06</strain>
    </source>
</reference>
<sequence>MFLSSCEKEEGIGGTSEIKGKVYAFDYNAELTVLKSEYYAPEEDVYIIYGDNEIYSDDFKTHFDGSYHFQYLREGKYTIFAYSKDLSRTSPSGLITVKIEVEITGKNQTVKAEDIVIIK</sequence>
<dbReference type="EMBL" id="BARU01037375">
    <property type="protein sequence ID" value="GAH87423.1"/>
    <property type="molecule type" value="Genomic_DNA"/>
</dbReference>
<dbReference type="AlphaFoldDB" id="X1KZQ3"/>
<gene>
    <name evidence="1" type="ORF">S03H2_58254</name>
</gene>
<accession>X1KZQ3</accession>
<name>X1KZQ3_9ZZZZ</name>
<comment type="caution">
    <text evidence="1">The sequence shown here is derived from an EMBL/GenBank/DDBJ whole genome shotgun (WGS) entry which is preliminary data.</text>
</comment>
<proteinExistence type="predicted"/>
<organism evidence="1">
    <name type="scientific">marine sediment metagenome</name>
    <dbReference type="NCBI Taxonomy" id="412755"/>
    <lineage>
        <taxon>unclassified sequences</taxon>
        <taxon>metagenomes</taxon>
        <taxon>ecological metagenomes</taxon>
    </lineage>
</organism>
<evidence type="ECO:0000313" key="1">
    <source>
        <dbReference type="EMBL" id="GAH87423.1"/>
    </source>
</evidence>
<protein>
    <submittedName>
        <fullName evidence="1">Uncharacterized protein</fullName>
    </submittedName>
</protein>